<sequence>MTKLDYILSVLWLLRTKGKMTAEQIAGELEVSVRTVYRYIDVLGLSGVPVISEAGHGGGFSLPDSFLAMPLFFDLSELKAMAHGVELARQAGDPYADALERALGKIKQRLNDYQQEDLRRHAAGFAAEHAEPSPELQKMLRTLEQAVAGNRTLIMLYAKHSGDSGEERRIDPYGLFYRPNRWYLAAYCHARQSIRIFRADRIKAAVETGQRFAKPESFSIRQYIEEDAMRAGPEEREAAVRLRGESDVLDSVASLWFLKACRIERKNEFLNIAMPEAVMLEWLPHVLLSYGKQVQVVEPLRLKQAMAELAADLSRFYGSS</sequence>
<protein>
    <submittedName>
        <fullName evidence="4">DNA-binding transcriptional regulator</fullName>
    </submittedName>
</protein>
<evidence type="ECO:0000259" key="2">
    <source>
        <dbReference type="Pfam" id="PF13280"/>
    </source>
</evidence>
<dbReference type="RefSeq" id="WP_212979651.1">
    <property type="nucleotide sequence ID" value="NZ_AP025343.1"/>
</dbReference>
<dbReference type="PANTHER" id="PTHR34580">
    <property type="match status" value="1"/>
</dbReference>
<gene>
    <name evidence="4" type="ORF">J34TS1_38600</name>
</gene>
<dbReference type="InterPro" id="IPR026881">
    <property type="entry name" value="WYL_dom"/>
</dbReference>
<dbReference type="Pfam" id="PF08279">
    <property type="entry name" value="HTH_11"/>
    <property type="match status" value="1"/>
</dbReference>
<dbReference type="InterPro" id="IPR036390">
    <property type="entry name" value="WH_DNA-bd_sf"/>
</dbReference>
<evidence type="ECO:0000313" key="4">
    <source>
        <dbReference type="EMBL" id="GIO49095.1"/>
    </source>
</evidence>
<feature type="domain" description="Helix-turn-helix type 11" evidence="1">
    <location>
        <begin position="10"/>
        <end position="57"/>
    </location>
</feature>
<feature type="domain" description="WYL" evidence="2">
    <location>
        <begin position="139"/>
        <end position="205"/>
    </location>
</feature>
<dbReference type="Pfam" id="PF25583">
    <property type="entry name" value="WCX"/>
    <property type="match status" value="1"/>
</dbReference>
<dbReference type="PROSITE" id="PS52050">
    <property type="entry name" value="WYL"/>
    <property type="match status" value="1"/>
</dbReference>
<evidence type="ECO:0000313" key="5">
    <source>
        <dbReference type="Proteomes" id="UP000682811"/>
    </source>
</evidence>
<evidence type="ECO:0000259" key="3">
    <source>
        <dbReference type="Pfam" id="PF25583"/>
    </source>
</evidence>
<reference evidence="4 5" key="1">
    <citation type="submission" date="2021-03" db="EMBL/GenBank/DDBJ databases">
        <title>Antimicrobial resistance genes in bacteria isolated from Japanese honey, and their potential for conferring macrolide and lincosamide resistance in the American foulbrood pathogen Paenibacillus larvae.</title>
        <authorList>
            <person name="Okamoto M."/>
            <person name="Kumagai M."/>
            <person name="Kanamori H."/>
            <person name="Takamatsu D."/>
        </authorList>
    </citation>
    <scope>NUCLEOTIDE SEQUENCE [LARGE SCALE GENOMIC DNA]</scope>
    <source>
        <strain evidence="4 5">J34TS1</strain>
    </source>
</reference>
<dbReference type="AlphaFoldDB" id="A0A919YI45"/>
<organism evidence="4 5">
    <name type="scientific">Paenibacillus azoreducens</name>
    <dbReference type="NCBI Taxonomy" id="116718"/>
    <lineage>
        <taxon>Bacteria</taxon>
        <taxon>Bacillati</taxon>
        <taxon>Bacillota</taxon>
        <taxon>Bacilli</taxon>
        <taxon>Bacillales</taxon>
        <taxon>Paenibacillaceae</taxon>
        <taxon>Paenibacillus</taxon>
    </lineage>
</organism>
<dbReference type="InterPro" id="IPR051534">
    <property type="entry name" value="CBASS_pafABC_assoc_protein"/>
</dbReference>
<name>A0A919YI45_9BACL</name>
<dbReference type="InterPro" id="IPR036388">
    <property type="entry name" value="WH-like_DNA-bd_sf"/>
</dbReference>
<dbReference type="Gene3D" id="1.10.10.10">
    <property type="entry name" value="Winged helix-like DNA-binding domain superfamily/Winged helix DNA-binding domain"/>
    <property type="match status" value="1"/>
</dbReference>
<dbReference type="EMBL" id="BORT01000018">
    <property type="protein sequence ID" value="GIO49095.1"/>
    <property type="molecule type" value="Genomic_DNA"/>
</dbReference>
<dbReference type="Proteomes" id="UP000682811">
    <property type="component" value="Unassembled WGS sequence"/>
</dbReference>
<accession>A0A919YI45</accession>
<dbReference type="Pfam" id="PF13280">
    <property type="entry name" value="WYL"/>
    <property type="match status" value="1"/>
</dbReference>
<dbReference type="SUPFAM" id="SSF46785">
    <property type="entry name" value="Winged helix' DNA-binding domain"/>
    <property type="match status" value="1"/>
</dbReference>
<proteinExistence type="predicted"/>
<comment type="caution">
    <text evidence="4">The sequence shown here is derived from an EMBL/GenBank/DDBJ whole genome shotgun (WGS) entry which is preliminary data.</text>
</comment>
<dbReference type="InterPro" id="IPR057727">
    <property type="entry name" value="WCX_dom"/>
</dbReference>
<keyword evidence="4" id="KW-0238">DNA-binding</keyword>
<dbReference type="GO" id="GO:0003677">
    <property type="term" value="F:DNA binding"/>
    <property type="evidence" value="ECO:0007669"/>
    <property type="project" value="UniProtKB-KW"/>
</dbReference>
<dbReference type="PANTHER" id="PTHR34580:SF3">
    <property type="entry name" value="PROTEIN PAFB"/>
    <property type="match status" value="1"/>
</dbReference>
<keyword evidence="5" id="KW-1185">Reference proteome</keyword>
<evidence type="ECO:0000259" key="1">
    <source>
        <dbReference type="Pfam" id="PF08279"/>
    </source>
</evidence>
<feature type="domain" description="WCX" evidence="3">
    <location>
        <begin position="280"/>
        <end position="313"/>
    </location>
</feature>
<dbReference type="InterPro" id="IPR013196">
    <property type="entry name" value="HTH_11"/>
</dbReference>